<keyword evidence="3" id="KW-0732">Signal</keyword>
<organism evidence="5 6">
    <name type="scientific">Kocuria marina subsp. indica</name>
    <dbReference type="NCBI Taxonomy" id="1049583"/>
    <lineage>
        <taxon>Bacteria</taxon>
        <taxon>Bacillati</taxon>
        <taxon>Actinomycetota</taxon>
        <taxon>Actinomycetes</taxon>
        <taxon>Micrococcales</taxon>
        <taxon>Micrococcaceae</taxon>
        <taxon>Kocuria</taxon>
    </lineage>
</organism>
<sequence>MPRIHWTDAEPTGIPPGSAGPTPSAQVLVRGGTIVKSTHHSRRAGKPRTVRSVAAAAAASAMLLTGCSGGESGPPTLTWYINPDDGGQAEIAQQCSDASDGRYTIQTSLLPRDAASQREQLARRLAAGDSSMDIMSLDPPYVPELAEPGFLAKPPHDVVQATTQDTLEGPLEGAKWNGEIVAIPFWANTQLLWYRESVAKAAGLDMSKPVTWDQLIDAARSQDKYLGVQGVRGEAMSVWVNGLVESAGGQVVTSGEEGQDARITLDSDAGRKAADIVGTIGREGLGGPGLATQDENASMIQFQGDKGSFMVNWPFIYSASKAAVEEGALDQSMVDDIRWTTWPRVDADTPSAPPLGGINLGVGAASEHQDLAWDAVQCIVSPEHQAQYFATNGNPPASAKAFDDPAVKEAYPMADTIRKSLDNAAPRPQTPYYNEISTAIQQHWTPPGDVTEDTPRETTEFIQEVLKGDALL</sequence>
<dbReference type="AlphaFoldDB" id="A0A6N9QUV8"/>
<dbReference type="PANTHER" id="PTHR43649">
    <property type="entry name" value="ARABINOSE-BINDING PROTEIN-RELATED"/>
    <property type="match status" value="1"/>
</dbReference>
<keyword evidence="2" id="KW-0813">Transport</keyword>
<evidence type="ECO:0000256" key="3">
    <source>
        <dbReference type="ARBA" id="ARBA00022729"/>
    </source>
</evidence>
<evidence type="ECO:0000313" key="6">
    <source>
        <dbReference type="Proteomes" id="UP000471026"/>
    </source>
</evidence>
<dbReference type="InterPro" id="IPR050490">
    <property type="entry name" value="Bact_solute-bd_prot1"/>
</dbReference>
<dbReference type="PANTHER" id="PTHR43649:SF34">
    <property type="entry name" value="ABC TRANSPORTER PERIPLASMIC-BINDING PROTEIN YCJN-RELATED"/>
    <property type="match status" value="1"/>
</dbReference>
<dbReference type="EMBL" id="WMHZ01000002">
    <property type="protein sequence ID" value="NDO76975.1"/>
    <property type="molecule type" value="Genomic_DNA"/>
</dbReference>
<comment type="similarity">
    <text evidence="1">Belongs to the bacterial solute-binding protein 1 family.</text>
</comment>
<dbReference type="SUPFAM" id="SSF53850">
    <property type="entry name" value="Periplasmic binding protein-like II"/>
    <property type="match status" value="1"/>
</dbReference>
<reference evidence="5 6" key="1">
    <citation type="submission" date="2019-11" db="EMBL/GenBank/DDBJ databases">
        <title>Draft genome sequence of Kocuria indica DP-K7, a methyl red degrading Actinobacterium.</title>
        <authorList>
            <person name="Kumaran S."/>
            <person name="Tischler D."/>
            <person name="Ngo A.C.R."/>
            <person name="Schultes F."/>
        </authorList>
    </citation>
    <scope>NUCLEOTIDE SEQUENCE [LARGE SCALE GENOMIC DNA]</scope>
    <source>
        <strain evidence="5 6">DP-K7</strain>
    </source>
</reference>
<name>A0A6N9QUV8_9MICC</name>
<dbReference type="Gene3D" id="3.40.190.10">
    <property type="entry name" value="Periplasmic binding protein-like II"/>
    <property type="match status" value="2"/>
</dbReference>
<protein>
    <submittedName>
        <fullName evidence="5">Extracellular solute-binding protein</fullName>
    </submittedName>
</protein>
<dbReference type="InterPro" id="IPR006059">
    <property type="entry name" value="SBP"/>
</dbReference>
<comment type="caution">
    <text evidence="5">The sequence shown here is derived from an EMBL/GenBank/DDBJ whole genome shotgun (WGS) entry which is preliminary data.</text>
</comment>
<dbReference type="Proteomes" id="UP000471026">
    <property type="component" value="Unassembled WGS sequence"/>
</dbReference>
<evidence type="ECO:0000313" key="5">
    <source>
        <dbReference type="EMBL" id="NDO76975.1"/>
    </source>
</evidence>
<evidence type="ECO:0000256" key="4">
    <source>
        <dbReference type="SAM" id="MobiDB-lite"/>
    </source>
</evidence>
<feature type="region of interest" description="Disordered" evidence="4">
    <location>
        <begin position="1"/>
        <end position="23"/>
    </location>
</feature>
<accession>A0A6N9QUV8</accession>
<evidence type="ECO:0000256" key="2">
    <source>
        <dbReference type="ARBA" id="ARBA00022448"/>
    </source>
</evidence>
<gene>
    <name evidence="5" type="ORF">GKZ75_01650</name>
</gene>
<dbReference type="Pfam" id="PF01547">
    <property type="entry name" value="SBP_bac_1"/>
    <property type="match status" value="1"/>
</dbReference>
<evidence type="ECO:0000256" key="1">
    <source>
        <dbReference type="ARBA" id="ARBA00008520"/>
    </source>
</evidence>
<proteinExistence type="inferred from homology"/>